<dbReference type="InterPro" id="IPR051781">
    <property type="entry name" value="Metallo-dep_Hydrolase"/>
</dbReference>
<gene>
    <name evidence="2" type="ORF">CLV37_102188</name>
</gene>
<dbReference type="InterPro" id="IPR006680">
    <property type="entry name" value="Amidohydro-rel"/>
</dbReference>
<dbReference type="SUPFAM" id="SSF51338">
    <property type="entry name" value="Composite domain of metallo-dependent hydrolases"/>
    <property type="match status" value="1"/>
</dbReference>
<dbReference type="InterPro" id="IPR011059">
    <property type="entry name" value="Metal-dep_hydrolase_composite"/>
</dbReference>
<dbReference type="InterPro" id="IPR032466">
    <property type="entry name" value="Metal_Hydrolase"/>
</dbReference>
<dbReference type="PANTHER" id="PTHR43135:SF3">
    <property type="entry name" value="ALPHA-D-RIBOSE 1-METHYLPHOSPHONATE 5-TRIPHOSPHATE DIPHOSPHATASE"/>
    <property type="match status" value="1"/>
</dbReference>
<keyword evidence="3" id="KW-1185">Reference proteome</keyword>
<accession>A0A2T0R7T1</accession>
<proteinExistence type="predicted"/>
<feature type="domain" description="Amidohydrolase-related" evidence="1">
    <location>
        <begin position="46"/>
        <end position="394"/>
    </location>
</feature>
<dbReference type="Gene3D" id="2.30.40.10">
    <property type="entry name" value="Urease, subunit C, domain 1"/>
    <property type="match status" value="1"/>
</dbReference>
<protein>
    <submittedName>
        <fullName evidence="2">Pro-Hyp dipeptidase</fullName>
    </submittedName>
</protein>
<dbReference type="Gene3D" id="3.20.20.140">
    <property type="entry name" value="Metal-dependent hydrolases"/>
    <property type="match status" value="1"/>
</dbReference>
<evidence type="ECO:0000259" key="1">
    <source>
        <dbReference type="Pfam" id="PF01979"/>
    </source>
</evidence>
<dbReference type="SUPFAM" id="SSF51556">
    <property type="entry name" value="Metallo-dependent hydrolases"/>
    <property type="match status" value="1"/>
</dbReference>
<reference evidence="2 3" key="1">
    <citation type="submission" date="2018-03" db="EMBL/GenBank/DDBJ databases">
        <title>Genomic Encyclopedia of Archaeal and Bacterial Type Strains, Phase II (KMG-II): from individual species to whole genera.</title>
        <authorList>
            <person name="Goeker M."/>
        </authorList>
    </citation>
    <scope>NUCLEOTIDE SEQUENCE [LARGE SCALE GENOMIC DNA]</scope>
    <source>
        <strain evidence="2 3">DSM 19711</strain>
    </source>
</reference>
<evidence type="ECO:0000313" key="2">
    <source>
        <dbReference type="EMBL" id="PRY17229.1"/>
    </source>
</evidence>
<dbReference type="AlphaFoldDB" id="A0A2T0R7T1"/>
<name>A0A2T0R7T1_9ACTN</name>
<sequence length="399" mass="42165">MKPLGGSLAGVRVWDGERDLGPVTVHWRADRIEAVDPAEDLHPGLTVVPGLVDTHVHLDTSVLDGAGPGDAWPLVTPPEEKALHVAAHTQRFAAAGITTLRDLASSPVQMAVARSLSAGVLPGARLVTAGAVGMTAGHGDLFTPPRFRERPPVADTPDECRRLVRQWAREGSQHIKVYCSGGILSMGDQVGWRNQTRAELEATLDEAHALGMLVAAHTHTATGIDLALDLGVDSVEHATGLVPRQFDRLLERQVPVAPTILVNDLVAAGGPGIRPEARDKARAATGARDEVFAAAGAAGVRFVLGTDANARFVGYGDQFSEVHRMRELFGWDAARALRSATSDAAAAIGLGDSVGRLAPGYVPDLLLVRGTPWQDIEDLRTENVVAVLSRGRLVAGELP</sequence>
<dbReference type="PANTHER" id="PTHR43135">
    <property type="entry name" value="ALPHA-D-RIBOSE 1-METHYLPHOSPHONATE 5-TRIPHOSPHATE DIPHOSPHATASE"/>
    <property type="match status" value="1"/>
</dbReference>
<dbReference type="OrthoDB" id="3514520at2"/>
<evidence type="ECO:0000313" key="3">
    <source>
        <dbReference type="Proteomes" id="UP000238083"/>
    </source>
</evidence>
<organism evidence="2 3">
    <name type="scientific">Kineococcus rhizosphaerae</name>
    <dbReference type="NCBI Taxonomy" id="559628"/>
    <lineage>
        <taxon>Bacteria</taxon>
        <taxon>Bacillati</taxon>
        <taxon>Actinomycetota</taxon>
        <taxon>Actinomycetes</taxon>
        <taxon>Kineosporiales</taxon>
        <taxon>Kineosporiaceae</taxon>
        <taxon>Kineococcus</taxon>
    </lineage>
</organism>
<dbReference type="Pfam" id="PF01979">
    <property type="entry name" value="Amidohydro_1"/>
    <property type="match status" value="1"/>
</dbReference>
<dbReference type="Proteomes" id="UP000238083">
    <property type="component" value="Unassembled WGS sequence"/>
</dbReference>
<comment type="caution">
    <text evidence="2">The sequence shown here is derived from an EMBL/GenBank/DDBJ whole genome shotgun (WGS) entry which is preliminary data.</text>
</comment>
<dbReference type="RefSeq" id="WP_106207845.1">
    <property type="nucleotide sequence ID" value="NZ_PVZF01000002.1"/>
</dbReference>
<dbReference type="GO" id="GO:0016810">
    <property type="term" value="F:hydrolase activity, acting on carbon-nitrogen (but not peptide) bonds"/>
    <property type="evidence" value="ECO:0007669"/>
    <property type="project" value="InterPro"/>
</dbReference>
<dbReference type="EMBL" id="PVZF01000002">
    <property type="protein sequence ID" value="PRY17229.1"/>
    <property type="molecule type" value="Genomic_DNA"/>
</dbReference>